<accession>A0A0G1PJK9</accession>
<reference evidence="1 2" key="1">
    <citation type="journal article" date="2015" name="Nature">
        <title>rRNA introns, odd ribosomes, and small enigmatic genomes across a large radiation of phyla.</title>
        <authorList>
            <person name="Brown C.T."/>
            <person name="Hug L.A."/>
            <person name="Thomas B.C."/>
            <person name="Sharon I."/>
            <person name="Castelle C.J."/>
            <person name="Singh A."/>
            <person name="Wilkins M.J."/>
            <person name="Williams K.H."/>
            <person name="Banfield J.F."/>
        </authorList>
    </citation>
    <scope>NUCLEOTIDE SEQUENCE [LARGE SCALE GENOMIC DNA]</scope>
</reference>
<proteinExistence type="predicted"/>
<organism evidence="1 2">
    <name type="scientific">Candidatus Collierbacteria bacterium GW2011_GWA2_46_26</name>
    <dbReference type="NCBI Taxonomy" id="1618381"/>
    <lineage>
        <taxon>Bacteria</taxon>
        <taxon>Candidatus Collieribacteriota</taxon>
    </lineage>
</organism>
<dbReference type="EMBL" id="LCMI01000007">
    <property type="protein sequence ID" value="KKU32877.1"/>
    <property type="molecule type" value="Genomic_DNA"/>
</dbReference>
<gene>
    <name evidence="1" type="ORF">UX47_C0007G0121</name>
</gene>
<sequence>MLNMLAFLGVSKPGDIKLQVRSGMMNGAIRFFREIRWFEVTDRKVNQPWGQTRYFTPALNSLVVGLFESSHDPDGLTMTQSQLPLHFEDVAPEVAARAILAWADYAEAGEGAAIVSYDEGARWLVYLPAIFTFAIEIV</sequence>
<dbReference type="Proteomes" id="UP000034794">
    <property type="component" value="Unassembled WGS sequence"/>
</dbReference>
<evidence type="ECO:0000313" key="2">
    <source>
        <dbReference type="Proteomes" id="UP000034794"/>
    </source>
</evidence>
<dbReference type="AlphaFoldDB" id="A0A0G1PJK9"/>
<evidence type="ECO:0000313" key="1">
    <source>
        <dbReference type="EMBL" id="KKU32877.1"/>
    </source>
</evidence>
<comment type="caution">
    <text evidence="1">The sequence shown here is derived from an EMBL/GenBank/DDBJ whole genome shotgun (WGS) entry which is preliminary data.</text>
</comment>
<name>A0A0G1PJK9_9BACT</name>
<protein>
    <submittedName>
        <fullName evidence="1">Uncharacterized protein</fullName>
    </submittedName>
</protein>